<sequence>MRNKGFDYNGSSQVLEGTDRVFLSHKSLKCCFMVGIFRSRNKGMDQVGKGARWFKCKALVGAS</sequence>
<evidence type="ECO:0000313" key="1">
    <source>
        <dbReference type="EMBL" id="RKD22717.1"/>
    </source>
</evidence>
<dbReference type="Proteomes" id="UP000284219">
    <property type="component" value="Unassembled WGS sequence"/>
</dbReference>
<protein>
    <submittedName>
        <fullName evidence="1">Uncharacterized protein</fullName>
    </submittedName>
</protein>
<name>A0A419SG05_9BACL</name>
<reference evidence="1 2" key="1">
    <citation type="submission" date="2016-08" db="EMBL/GenBank/DDBJ databases">
        <title>Novel Firmicute Genomes.</title>
        <authorList>
            <person name="Poppleton D.I."/>
            <person name="Gribaldo S."/>
        </authorList>
    </citation>
    <scope>NUCLEOTIDE SEQUENCE [LARGE SCALE GENOMIC DNA]</scope>
    <source>
        <strain evidence="1 2">RAOx-1</strain>
    </source>
</reference>
<comment type="caution">
    <text evidence="1">The sequence shown here is derived from an EMBL/GenBank/DDBJ whole genome shotgun (WGS) entry which is preliminary data.</text>
</comment>
<keyword evidence="2" id="KW-1185">Reference proteome</keyword>
<dbReference type="EMBL" id="MCHY01000009">
    <property type="protein sequence ID" value="RKD22717.1"/>
    <property type="molecule type" value="Genomic_DNA"/>
</dbReference>
<organism evidence="1 2">
    <name type="scientific">Ammoniphilus oxalaticus</name>
    <dbReference type="NCBI Taxonomy" id="66863"/>
    <lineage>
        <taxon>Bacteria</taxon>
        <taxon>Bacillati</taxon>
        <taxon>Bacillota</taxon>
        <taxon>Bacilli</taxon>
        <taxon>Bacillales</taxon>
        <taxon>Paenibacillaceae</taxon>
        <taxon>Aneurinibacillus group</taxon>
        <taxon>Ammoniphilus</taxon>
    </lineage>
</organism>
<evidence type="ECO:0000313" key="2">
    <source>
        <dbReference type="Proteomes" id="UP000284219"/>
    </source>
</evidence>
<dbReference type="AlphaFoldDB" id="A0A419SG05"/>
<accession>A0A419SG05</accession>
<gene>
    <name evidence="1" type="ORF">BEP19_10700</name>
</gene>
<proteinExistence type="predicted"/>